<sequence length="1080" mass="117587">MATELEGDDFSVGWAPRYSDPIYKRPSPGTTPTQPAGEDLDLRMGWDRFEKLVLELSRDLLDISHIMLRRYGTQGQTQDGIDIAGREPDGRYSVVQCKEYAKFTKSDLREAVETFANGKRPFGAYRFVVAVSTNAQTTQLAKELEKLQEEHPDLELDLWGSEQLNTALKKRADLVGQFWTRETADVVCTGAPPSGVPLSPPNRILQADQVLVGPLRTDEVAPRLRDAEAKRSEEPLEAAIIYGALADELNDSGYRGHASAMHDKQLDALAAAGAVDEAAALAGHLAAVKLHHGDDDSADLQRRWLDRWAGVDLVAQLTGTAPAAPASPETKRHAALISAAVRGYQDVLGDMDELLDVLNDTSSGVPAPPYQPLLVLLLAESMLIDAPERLSSLDNLVANAIGQVGATPIADVQNDVALRLRLIRAEYDDAEHERLLREARRHTLKRPHAALVHAREARRCALNAVPEDALDHWLDAVEDGIHADLTEDAANWLYAIQRLKSAYGIAMTVDEHRLAQSLRTSAGERLIPQYRNARELALNEFVANRPIAAVIATRRWLTESTVAGHWAAERSALELLGDLYGANAEPDRAASFYQRAGSTKNLSKLVRAVRDHALPLRPLSDAPWWELRGRFQVLAEQSDHLDDHSAETLLPELIALARQKRAEAPNHPLTIQVTASACALAARGSAAQAQEVLDLLENDVPRPPNEFRHSDREHSRACLAIVKTHPEVAQSAVNRLLDLAHGDAPGAIDALLNEQLLKMLGAELPDGSLAYSQSGTPSFAEEFRSAVRERVESLVTDRRHLSANLLQAVDPGNPMLQGAAEAARDRILNRPAPDPSNANSGVDIVASAQQASVLDVGQQKLCLDKMVAVAGDRGETAENRQEALIGASYHVRSQPAEVRSEVFARCSSFVRGDEDGSAFDAMITGPSHPLSVVQVNLGTSSLRGAGLRLAAASASTRDQCEWVRDNAFALLNSGEKSDVDRAVQVLHKLPVEVTEGIEPALLSPHKNVAVRQLAAVISVRRAEECEPTATALAHDPVVSVRWTLAHELSRAVGPPEVIDRLKDVLRTDSRYSVRRALTGT</sequence>
<name>A0AAX3YP83_RHOOP</name>
<dbReference type="GO" id="GO:0003677">
    <property type="term" value="F:DNA binding"/>
    <property type="evidence" value="ECO:0007669"/>
    <property type="project" value="InterPro"/>
</dbReference>
<protein>
    <recommendedName>
        <fullName evidence="2">Restriction endonuclease type IV Mrr domain-containing protein</fullName>
    </recommendedName>
</protein>
<dbReference type="EMBL" id="CP130954">
    <property type="protein sequence ID" value="WLF51342.1"/>
    <property type="molecule type" value="Genomic_DNA"/>
</dbReference>
<dbReference type="AlphaFoldDB" id="A0AAX3YP83"/>
<feature type="domain" description="Restriction endonuclease type IV Mrr" evidence="2">
    <location>
        <begin position="43"/>
        <end position="147"/>
    </location>
</feature>
<evidence type="ECO:0000313" key="3">
    <source>
        <dbReference type="EMBL" id="MCZ4587662.1"/>
    </source>
</evidence>
<proteinExistence type="predicted"/>
<evidence type="ECO:0000259" key="2">
    <source>
        <dbReference type="Pfam" id="PF04471"/>
    </source>
</evidence>
<keyword evidence="4" id="KW-0614">Plasmid</keyword>
<dbReference type="Pfam" id="PF13646">
    <property type="entry name" value="HEAT_2"/>
    <property type="match status" value="1"/>
</dbReference>
<dbReference type="Pfam" id="PF04471">
    <property type="entry name" value="Mrr_cat"/>
    <property type="match status" value="1"/>
</dbReference>
<dbReference type="GO" id="GO:0004519">
    <property type="term" value="F:endonuclease activity"/>
    <property type="evidence" value="ECO:0007669"/>
    <property type="project" value="InterPro"/>
</dbReference>
<gene>
    <name evidence="3" type="ORF">O4328_28910</name>
    <name evidence="4" type="ORF">Q5707_37350</name>
</gene>
<geneLocation type="plasmid" evidence="4 6">
    <name>pRho-VOC14-C342</name>
</geneLocation>
<dbReference type="Proteomes" id="UP001231166">
    <property type="component" value="Plasmid pRho-VOC14-C342"/>
</dbReference>
<evidence type="ECO:0000313" key="4">
    <source>
        <dbReference type="EMBL" id="WLF51342.1"/>
    </source>
</evidence>
<evidence type="ECO:0000313" key="5">
    <source>
        <dbReference type="Proteomes" id="UP001066327"/>
    </source>
</evidence>
<evidence type="ECO:0000313" key="6">
    <source>
        <dbReference type="Proteomes" id="UP001231166"/>
    </source>
</evidence>
<dbReference type="RefSeq" id="WP_269592014.1">
    <property type="nucleotide sequence ID" value="NZ_CP130954.1"/>
</dbReference>
<dbReference type="GO" id="GO:0009307">
    <property type="term" value="P:DNA restriction-modification system"/>
    <property type="evidence" value="ECO:0007669"/>
    <property type="project" value="InterPro"/>
</dbReference>
<dbReference type="InterPro" id="IPR007560">
    <property type="entry name" value="Restrct_endonuc_IV_Mrr"/>
</dbReference>
<feature type="coiled-coil region" evidence="1">
    <location>
        <begin position="130"/>
        <end position="157"/>
    </location>
</feature>
<organism evidence="4 6">
    <name type="scientific">Rhodococcus opacus</name>
    <name type="common">Nocardia opaca</name>
    <dbReference type="NCBI Taxonomy" id="37919"/>
    <lineage>
        <taxon>Bacteria</taxon>
        <taxon>Bacillati</taxon>
        <taxon>Actinomycetota</taxon>
        <taxon>Actinomycetes</taxon>
        <taxon>Mycobacteriales</taxon>
        <taxon>Nocardiaceae</taxon>
        <taxon>Rhodococcus</taxon>
    </lineage>
</organism>
<reference evidence="3" key="1">
    <citation type="submission" date="2022-12" db="EMBL/GenBank/DDBJ databases">
        <authorList>
            <person name="Krivoruchko A.V."/>
            <person name="Elkin A."/>
        </authorList>
    </citation>
    <scope>NUCLEOTIDE SEQUENCE</scope>
    <source>
        <strain evidence="3">IEGM 249</strain>
    </source>
</reference>
<accession>A0AAX3YP83</accession>
<dbReference type="Proteomes" id="UP001066327">
    <property type="component" value="Unassembled WGS sequence"/>
</dbReference>
<dbReference type="EMBL" id="JAPWIS010000017">
    <property type="protein sequence ID" value="MCZ4587662.1"/>
    <property type="molecule type" value="Genomic_DNA"/>
</dbReference>
<evidence type="ECO:0000256" key="1">
    <source>
        <dbReference type="SAM" id="Coils"/>
    </source>
</evidence>
<keyword evidence="1" id="KW-0175">Coiled coil</keyword>
<reference evidence="4" key="2">
    <citation type="submission" date="2023-07" db="EMBL/GenBank/DDBJ databases">
        <title>Genomic analysis of Rhodococcus opacus VOC-14 with glycol ethers degradation activity.</title>
        <authorList>
            <person name="Narkevich D.A."/>
            <person name="Hlushen A.M."/>
            <person name="Akhremchuk A.E."/>
            <person name="Sikolenko M.A."/>
            <person name="Valentovich L.N."/>
        </authorList>
    </citation>
    <scope>NUCLEOTIDE SEQUENCE</scope>
    <source>
        <strain evidence="4">VOC-14</strain>
        <plasmid evidence="4">pRho-VOC14-C342</plasmid>
    </source>
</reference>
<keyword evidence="5" id="KW-1185">Reference proteome</keyword>